<reference evidence="7" key="1">
    <citation type="journal article" date="2012" name="Proc. Natl. Acad. Sci. U.S.A.">
        <title>Antigenic diversity is generated by distinct evolutionary mechanisms in African trypanosome species.</title>
        <authorList>
            <person name="Jackson A.P."/>
            <person name="Berry A."/>
            <person name="Aslett M."/>
            <person name="Allison H.C."/>
            <person name="Burton P."/>
            <person name="Vavrova-Anderson J."/>
            <person name="Brown R."/>
            <person name="Browne H."/>
            <person name="Corton N."/>
            <person name="Hauser H."/>
            <person name="Gamble J."/>
            <person name="Gilderthorp R."/>
            <person name="Marcello L."/>
            <person name="McQuillan J."/>
            <person name="Otto T.D."/>
            <person name="Quail M.A."/>
            <person name="Sanders M.J."/>
            <person name="van Tonder A."/>
            <person name="Ginger M.L."/>
            <person name="Field M.C."/>
            <person name="Barry J.D."/>
            <person name="Hertz-Fowler C."/>
            <person name="Berriman M."/>
        </authorList>
    </citation>
    <scope>NUCLEOTIDE SEQUENCE</scope>
    <source>
        <strain evidence="7">Y486</strain>
    </source>
</reference>
<dbReference type="CDD" id="cd03028">
    <property type="entry name" value="GRX_PICOT_like"/>
    <property type="match status" value="1"/>
</dbReference>
<accession>G0U7Y0</accession>
<keyword evidence="1" id="KW-0001">2Fe-2S</keyword>
<sequence length="131" mass="15018">MLRRIFATRIALFHPTRVRHTPEQVPPVLATAISNVISKDRVVVFLTGTPEEPRCGFTIKMVDMLAQLGIRYSFFNILEDDEICEGLKRYSDWPTYPQLYIDGNLIGGYDVCKDMLLNGQLTKLLKEKDLI</sequence>
<gene>
    <name evidence="7" type="ORF">TVY486_1010310</name>
</gene>
<evidence type="ECO:0000259" key="6">
    <source>
        <dbReference type="Pfam" id="PF00462"/>
    </source>
</evidence>
<dbReference type="Gene3D" id="3.40.30.10">
    <property type="entry name" value="Glutaredoxin"/>
    <property type="match status" value="1"/>
</dbReference>
<dbReference type="InterPro" id="IPR033658">
    <property type="entry name" value="GRX_PICOT-like"/>
</dbReference>
<dbReference type="PROSITE" id="PS51354">
    <property type="entry name" value="GLUTAREDOXIN_2"/>
    <property type="match status" value="1"/>
</dbReference>
<dbReference type="InterPro" id="IPR036249">
    <property type="entry name" value="Thioredoxin-like_sf"/>
</dbReference>
<dbReference type="OMA" id="TKLMPQC"/>
<evidence type="ECO:0000256" key="5">
    <source>
        <dbReference type="ARBA" id="ARBA00023284"/>
    </source>
</evidence>
<dbReference type="GO" id="GO:0005759">
    <property type="term" value="C:mitochondrial matrix"/>
    <property type="evidence" value="ECO:0007669"/>
    <property type="project" value="TreeGrafter"/>
</dbReference>
<proteinExistence type="predicted"/>
<dbReference type="GO" id="GO:0051537">
    <property type="term" value="F:2 iron, 2 sulfur cluster binding"/>
    <property type="evidence" value="ECO:0007669"/>
    <property type="project" value="UniProtKB-KW"/>
</dbReference>
<dbReference type="VEuPathDB" id="TriTrypDB:TvY486_1010310"/>
<feature type="domain" description="Glutaredoxin" evidence="6">
    <location>
        <begin position="42"/>
        <end position="106"/>
    </location>
</feature>
<dbReference type="SUPFAM" id="SSF52833">
    <property type="entry name" value="Thioredoxin-like"/>
    <property type="match status" value="1"/>
</dbReference>
<protein>
    <submittedName>
        <fullName evidence="7">Putative monothiol glutaredoxin</fullName>
    </submittedName>
</protein>
<dbReference type="PANTHER" id="PTHR10293:SF16">
    <property type="entry name" value="GLUTAREDOXIN-RELATED PROTEIN 5, MITOCHONDRIAL"/>
    <property type="match status" value="1"/>
</dbReference>
<dbReference type="InterPro" id="IPR002109">
    <property type="entry name" value="Glutaredoxin"/>
</dbReference>
<keyword evidence="3" id="KW-0408">Iron</keyword>
<evidence type="ECO:0000256" key="4">
    <source>
        <dbReference type="ARBA" id="ARBA00023014"/>
    </source>
</evidence>
<evidence type="ECO:0000313" key="7">
    <source>
        <dbReference type="EMBL" id="CCC51988.1"/>
    </source>
</evidence>
<dbReference type="PANTHER" id="PTHR10293">
    <property type="entry name" value="GLUTAREDOXIN FAMILY MEMBER"/>
    <property type="match status" value="1"/>
</dbReference>
<evidence type="ECO:0000256" key="2">
    <source>
        <dbReference type="ARBA" id="ARBA00022723"/>
    </source>
</evidence>
<keyword evidence="4" id="KW-0411">Iron-sulfur</keyword>
<keyword evidence="2" id="KW-0479">Metal-binding</keyword>
<organism evidence="7">
    <name type="scientific">Trypanosoma vivax (strain Y486)</name>
    <dbReference type="NCBI Taxonomy" id="1055687"/>
    <lineage>
        <taxon>Eukaryota</taxon>
        <taxon>Discoba</taxon>
        <taxon>Euglenozoa</taxon>
        <taxon>Kinetoplastea</taxon>
        <taxon>Metakinetoplastina</taxon>
        <taxon>Trypanosomatida</taxon>
        <taxon>Trypanosomatidae</taxon>
        <taxon>Trypanosoma</taxon>
        <taxon>Duttonella</taxon>
    </lineage>
</organism>
<dbReference type="EMBL" id="HE573026">
    <property type="protein sequence ID" value="CCC51988.1"/>
    <property type="molecule type" value="Genomic_DNA"/>
</dbReference>
<dbReference type="AlphaFoldDB" id="G0U7Y0"/>
<name>G0U7Y0_TRYVY</name>
<dbReference type="InterPro" id="IPR004480">
    <property type="entry name" value="Monothiol_GRX-rel"/>
</dbReference>
<evidence type="ECO:0000256" key="1">
    <source>
        <dbReference type="ARBA" id="ARBA00022714"/>
    </source>
</evidence>
<dbReference type="FunFam" id="3.40.30.10:FF:000357">
    <property type="entry name" value="Thioredoxin-like protein"/>
    <property type="match status" value="1"/>
</dbReference>
<dbReference type="Pfam" id="PF00462">
    <property type="entry name" value="Glutaredoxin"/>
    <property type="match status" value="1"/>
</dbReference>
<dbReference type="GO" id="GO:0046872">
    <property type="term" value="F:metal ion binding"/>
    <property type="evidence" value="ECO:0007669"/>
    <property type="project" value="UniProtKB-KW"/>
</dbReference>
<evidence type="ECO:0000256" key="3">
    <source>
        <dbReference type="ARBA" id="ARBA00023004"/>
    </source>
</evidence>
<keyword evidence="5" id="KW-0676">Redox-active center</keyword>